<sequence>MRPPKPHQTHDQLIMGLEANGLRIKDKVAARQALRKHGYHRLSGYRYLFRELLPIPDQNQSLRTFRGKKHIPGTSFEQVIALAEFDRDLRMMVLRATEDFEVRLRTAVAHLLAAYDPYAYAFVDYLDKQTTSKPVKRVNCKTSHEAFMKEVEKAKKAALNEGDNYVKHHTQKYGDLLPVWAIVEYLSFGSLVFLLTYLKAEDQRTIAAQFGMKHPKIFVTIVRAMAELRNKAAHGTRLFNKVLKIELKPRRTDFPAGSYYLDTWDLLEKAPAGHIAEGKRVFVHASLLAYMLKSHESQSTWPCEFSGLMSEFPPIFKPGETEPFISPEHQMGFPTNWQSALLWA</sequence>
<protein>
    <submittedName>
        <fullName evidence="1">Abi family protein</fullName>
    </submittedName>
</protein>
<keyword evidence="2" id="KW-1185">Reference proteome</keyword>
<comment type="caution">
    <text evidence="1">The sequence shown here is derived from an EMBL/GenBank/DDBJ whole genome shotgun (WGS) entry which is preliminary data.</text>
</comment>
<accession>A0ABR9ZIB6</accession>
<organism evidence="1 2">
    <name type="scientific">Corynebacterium suicordis DSM 45110</name>
    <dbReference type="NCBI Taxonomy" id="1121369"/>
    <lineage>
        <taxon>Bacteria</taxon>
        <taxon>Bacillati</taxon>
        <taxon>Actinomycetota</taxon>
        <taxon>Actinomycetes</taxon>
        <taxon>Mycobacteriales</taxon>
        <taxon>Corynebacteriaceae</taxon>
        <taxon>Corynebacterium</taxon>
    </lineage>
</organism>
<dbReference type="Proteomes" id="UP000635902">
    <property type="component" value="Unassembled WGS sequence"/>
</dbReference>
<reference evidence="1 2" key="1">
    <citation type="submission" date="2020-10" db="EMBL/GenBank/DDBJ databases">
        <title>Novel species in genus Corynebacterium.</title>
        <authorList>
            <person name="Zhang G."/>
        </authorList>
    </citation>
    <scope>NUCLEOTIDE SEQUENCE [LARGE SCALE GENOMIC DNA]</scope>
    <source>
        <strain evidence="1 2">DSM 45110</strain>
    </source>
</reference>
<dbReference type="RefSeq" id="WP_194555979.1">
    <property type="nucleotide sequence ID" value="NZ_JADKMY010000001.1"/>
</dbReference>
<evidence type="ECO:0000313" key="2">
    <source>
        <dbReference type="Proteomes" id="UP000635902"/>
    </source>
</evidence>
<name>A0ABR9ZIB6_9CORY</name>
<evidence type="ECO:0000313" key="1">
    <source>
        <dbReference type="EMBL" id="MBF4553143.1"/>
    </source>
</evidence>
<dbReference type="Pfam" id="PF07751">
    <property type="entry name" value="Abi_2"/>
    <property type="match status" value="1"/>
</dbReference>
<proteinExistence type="predicted"/>
<dbReference type="InterPro" id="IPR011664">
    <property type="entry name" value="Abi_system_AbiD/AbiF-like"/>
</dbReference>
<dbReference type="EMBL" id="JADKMY010000001">
    <property type="protein sequence ID" value="MBF4553143.1"/>
    <property type="molecule type" value="Genomic_DNA"/>
</dbReference>
<gene>
    <name evidence="1" type="ORF">IRY30_03470</name>
</gene>